<dbReference type="InterPro" id="IPR038117">
    <property type="entry name" value="BofC_C_sf"/>
</dbReference>
<protein>
    <submittedName>
        <fullName evidence="3">BofC C-terminal domain-containing protein</fullName>
    </submittedName>
</protein>
<name>A0ABU5ZHU2_9BACL</name>
<evidence type="ECO:0000259" key="2">
    <source>
        <dbReference type="Pfam" id="PF08955"/>
    </source>
</evidence>
<keyword evidence="4" id="KW-1185">Reference proteome</keyword>
<reference evidence="3" key="1">
    <citation type="submission" date="2023-12" db="EMBL/GenBank/DDBJ databases">
        <title>Fervidustalea candida gen. nov., sp. nov., a novel member of the family Paenibacillaceae isolated from a geothermal area.</title>
        <authorList>
            <person name="Li W.-J."/>
            <person name="Jiao J.-Y."/>
            <person name="Chen Y."/>
        </authorList>
    </citation>
    <scope>NUCLEOTIDE SEQUENCE</scope>
    <source>
        <strain evidence="3">SYSU GA230002</strain>
    </source>
</reference>
<keyword evidence="1" id="KW-0472">Membrane</keyword>
<dbReference type="InterPro" id="IPR015050">
    <property type="entry name" value="BofC_C"/>
</dbReference>
<dbReference type="Gene3D" id="3.30.70.1740">
    <property type="entry name" value="Bypass-of-forespore C, C-terminal domain"/>
    <property type="match status" value="1"/>
</dbReference>
<organism evidence="3 4">
    <name type="scientific">Ferviditalea candida</name>
    <dbReference type="NCBI Taxonomy" id="3108399"/>
    <lineage>
        <taxon>Bacteria</taxon>
        <taxon>Bacillati</taxon>
        <taxon>Bacillota</taxon>
        <taxon>Bacilli</taxon>
        <taxon>Bacillales</taxon>
        <taxon>Paenibacillaceae</taxon>
        <taxon>Ferviditalea</taxon>
    </lineage>
</organism>
<dbReference type="EMBL" id="JAYJLD010000012">
    <property type="protein sequence ID" value="MEB3102044.1"/>
    <property type="molecule type" value="Genomic_DNA"/>
</dbReference>
<keyword evidence="1" id="KW-1133">Transmembrane helix</keyword>
<feature type="transmembrane region" description="Helical" evidence="1">
    <location>
        <begin position="21"/>
        <end position="40"/>
    </location>
</feature>
<gene>
    <name evidence="3" type="ORF">VF724_10245</name>
</gene>
<dbReference type="RefSeq" id="WP_371754162.1">
    <property type="nucleotide sequence ID" value="NZ_JAYJLD010000012.1"/>
</dbReference>
<evidence type="ECO:0000313" key="4">
    <source>
        <dbReference type="Proteomes" id="UP001310386"/>
    </source>
</evidence>
<feature type="domain" description="Bypass of forespore C C-terminal" evidence="2">
    <location>
        <begin position="141"/>
        <end position="217"/>
    </location>
</feature>
<proteinExistence type="predicted"/>
<keyword evidence="1" id="KW-0812">Transmembrane</keyword>
<accession>A0ABU5ZHU2</accession>
<evidence type="ECO:0000256" key="1">
    <source>
        <dbReference type="SAM" id="Phobius"/>
    </source>
</evidence>
<evidence type="ECO:0000313" key="3">
    <source>
        <dbReference type="EMBL" id="MEB3102044.1"/>
    </source>
</evidence>
<dbReference type="Proteomes" id="UP001310386">
    <property type="component" value="Unassembled WGS sequence"/>
</dbReference>
<comment type="caution">
    <text evidence="3">The sequence shown here is derived from an EMBL/GenBank/DDBJ whole genome shotgun (WGS) entry which is preliminary data.</text>
</comment>
<dbReference type="Pfam" id="PF08955">
    <property type="entry name" value="BofC_C"/>
    <property type="match status" value="1"/>
</dbReference>
<sequence>MNYSNLLKRIKKRLRRKRRGLSLGFLAVLIGMSLTAGIVFRLPSTEHALSGSAGQQAVSAMTGSKYAPQRQERTPLDEIVKGMSAGSRKQVSLHTVYACGEQTERLGAWSAGQIGDAYAKNPDWNVESSTGNLLTFSRKIDDLSPECKRNAYFGVDQNGNLSLFNGLPANDQVIRTFFQLNIKRLKSSLPHETVRQLYDGIRVTDLAEYNSVLSTFSDFAVEETKKVMTPSF</sequence>